<organism evidence="1 2">
    <name type="scientific">Parahalioglobus pacificus</name>
    <dbReference type="NCBI Taxonomy" id="930806"/>
    <lineage>
        <taxon>Bacteria</taxon>
        <taxon>Pseudomonadati</taxon>
        <taxon>Pseudomonadota</taxon>
        <taxon>Gammaproteobacteria</taxon>
        <taxon>Cellvibrionales</taxon>
        <taxon>Halieaceae</taxon>
        <taxon>Parahalioglobus</taxon>
    </lineage>
</organism>
<dbReference type="Proteomes" id="UP000644693">
    <property type="component" value="Unassembled WGS sequence"/>
</dbReference>
<reference evidence="1" key="2">
    <citation type="submission" date="2020-09" db="EMBL/GenBank/DDBJ databases">
        <authorList>
            <person name="Sun Q."/>
            <person name="Kim S."/>
        </authorList>
    </citation>
    <scope>NUCLEOTIDE SEQUENCE</scope>
    <source>
        <strain evidence="1">KCTC 23430</strain>
    </source>
</reference>
<reference evidence="1" key="1">
    <citation type="journal article" date="2014" name="Int. J. Syst. Evol. Microbiol.">
        <title>Complete genome sequence of Corynebacterium casei LMG S-19264T (=DSM 44701T), isolated from a smear-ripened cheese.</title>
        <authorList>
            <consortium name="US DOE Joint Genome Institute (JGI-PGF)"/>
            <person name="Walter F."/>
            <person name="Albersmeier A."/>
            <person name="Kalinowski J."/>
            <person name="Ruckert C."/>
        </authorList>
    </citation>
    <scope>NUCLEOTIDE SEQUENCE</scope>
    <source>
        <strain evidence="1">KCTC 23430</strain>
    </source>
</reference>
<accession>A0A919CJC1</accession>
<evidence type="ECO:0000313" key="1">
    <source>
        <dbReference type="EMBL" id="GHD30202.1"/>
    </source>
</evidence>
<name>A0A919CJC1_9GAMM</name>
<proteinExistence type="predicted"/>
<comment type="caution">
    <text evidence="1">The sequence shown here is derived from an EMBL/GenBank/DDBJ whole genome shotgun (WGS) entry which is preliminary data.</text>
</comment>
<keyword evidence="2" id="KW-1185">Reference proteome</keyword>
<protein>
    <submittedName>
        <fullName evidence="1">Uncharacterized protein</fullName>
    </submittedName>
</protein>
<dbReference type="EMBL" id="BMYM01000001">
    <property type="protein sequence ID" value="GHD30202.1"/>
    <property type="molecule type" value="Genomic_DNA"/>
</dbReference>
<dbReference type="AlphaFoldDB" id="A0A919CJC1"/>
<evidence type="ECO:0000313" key="2">
    <source>
        <dbReference type="Proteomes" id="UP000644693"/>
    </source>
</evidence>
<dbReference type="RefSeq" id="WP_189476074.1">
    <property type="nucleotide sequence ID" value="NZ_BMYM01000001.1"/>
</dbReference>
<gene>
    <name evidence="1" type="ORF">GCM10007053_11730</name>
</gene>
<sequence>MSGARAQANQSLYLARIQLQAWASTQEQGQVAINVLQLAFAPAVRMHLLDAFGAYALHILNVSELPEPLPHHTDELPSVASGKAVPAEIREFQQLERSGWLWRLQQPLSRTAQQRRVSTNLAAPAIDAPDLAALSDWAAALEQLMGRMNDSLDEC</sequence>